<reference evidence="3" key="1">
    <citation type="submission" date="2017-02" db="UniProtKB">
        <authorList>
            <consortium name="WormBaseParasite"/>
        </authorList>
    </citation>
    <scope>IDENTIFICATION</scope>
</reference>
<sequence length="567" mass="66385">MFYYVAVILFVHFCNNNVAAYKSNVSFIIEGKHPDVNMNIILPDLKDYTEILYNLNKAIVKNTKIFYFEYDPMIKKDRFLDGLFTFNYTINKYSTYSHVYKFDRYQPYVAIKTNNLVCNYDKCEFGLVILYQNVLDDCYDFSLDGPIFESAVLILLKPERNYISFGIFYTRQHANFLTSCPYKNYVHPMSQLKYIINDDLVTKGVESPSIFDDHIFIPFHSRNDGDKFFQCGILKQPSLPDLKVGYEIDNDLPETLRISGDPITHFKIQLDECDADFSQKGWFHILKKNLHYNGKTDVMRLHKNNSDLVSIKYYFDLTKVTAKSFSVDEKRFYGLLPDCVLIGEFYKTHMFPVIGSLNRIRQKDYENTFYQVIDEIDYDKTLFFSCQVQKYTDVFNPEGPKQQNGKVYNVLKNNGKPIKGHRIVNKIRFIKDDLEPYGKYVCASEDSINFGKVDNEYQQRNVHLIPKNNSIFIIKSNEMPKHELYEFKCLKNIQDVGTLEDGELRNGKKVIHVKKTLDNTFESYKPEAPLDKLDCNLRYNITVICKYKSVMGSTFSTIQNIKIDLKS</sequence>
<feature type="signal peptide" evidence="1">
    <location>
        <begin position="1"/>
        <end position="20"/>
    </location>
</feature>
<evidence type="ECO:0000313" key="3">
    <source>
        <dbReference type="WBParaSite" id="PTRK_0001598600.1"/>
    </source>
</evidence>
<evidence type="ECO:0000313" key="2">
    <source>
        <dbReference type="Proteomes" id="UP000038045"/>
    </source>
</evidence>
<proteinExistence type="predicted"/>
<protein>
    <submittedName>
        <fullName evidence="3">6-cysteine protein</fullName>
    </submittedName>
</protein>
<keyword evidence="2" id="KW-1185">Reference proteome</keyword>
<keyword evidence="1" id="KW-0732">Signal</keyword>
<organism evidence="2 3">
    <name type="scientific">Parastrongyloides trichosuri</name>
    <name type="common">Possum-specific nematode worm</name>
    <dbReference type="NCBI Taxonomy" id="131310"/>
    <lineage>
        <taxon>Eukaryota</taxon>
        <taxon>Metazoa</taxon>
        <taxon>Ecdysozoa</taxon>
        <taxon>Nematoda</taxon>
        <taxon>Chromadorea</taxon>
        <taxon>Rhabditida</taxon>
        <taxon>Tylenchina</taxon>
        <taxon>Panagrolaimomorpha</taxon>
        <taxon>Strongyloidoidea</taxon>
        <taxon>Strongyloididae</taxon>
        <taxon>Parastrongyloides</taxon>
    </lineage>
</organism>
<evidence type="ECO:0000256" key="1">
    <source>
        <dbReference type="SAM" id="SignalP"/>
    </source>
</evidence>
<dbReference type="WBParaSite" id="PTRK_0001598600.1">
    <property type="protein sequence ID" value="PTRK_0001598600.1"/>
    <property type="gene ID" value="PTRK_0001598600"/>
</dbReference>
<name>A0A0N5A2X5_PARTI</name>
<accession>A0A0N5A2X5</accession>
<dbReference type="Proteomes" id="UP000038045">
    <property type="component" value="Unplaced"/>
</dbReference>
<dbReference type="AlphaFoldDB" id="A0A0N5A2X5"/>
<feature type="chain" id="PRO_5005892821" evidence="1">
    <location>
        <begin position="21"/>
        <end position="567"/>
    </location>
</feature>